<comment type="function">
    <text evidence="13">RNA helicase.</text>
</comment>
<dbReference type="GO" id="GO:0005730">
    <property type="term" value="C:nucleolus"/>
    <property type="evidence" value="ECO:0007669"/>
    <property type="project" value="UniProtKB-SubCell"/>
</dbReference>
<dbReference type="InterPro" id="IPR000629">
    <property type="entry name" value="RNA-helicase_DEAD-box_CS"/>
</dbReference>
<dbReference type="InterPro" id="IPR001650">
    <property type="entry name" value="Helicase_C-like"/>
</dbReference>
<dbReference type="GO" id="GO:0003723">
    <property type="term" value="F:RNA binding"/>
    <property type="evidence" value="ECO:0007669"/>
    <property type="project" value="UniProtKB-UniRule"/>
</dbReference>
<evidence type="ECO:0000256" key="2">
    <source>
        <dbReference type="ARBA" id="ARBA00022517"/>
    </source>
</evidence>
<reference evidence="18 19" key="1">
    <citation type="journal article" date="2015" name="Genome Biol. Evol.">
        <title>Phylogenomic analyses indicate that early fungi evolved digesting cell walls of algal ancestors of land plants.</title>
        <authorList>
            <person name="Chang Y."/>
            <person name="Wang S."/>
            <person name="Sekimoto S."/>
            <person name="Aerts A.L."/>
            <person name="Choi C."/>
            <person name="Clum A."/>
            <person name="LaButti K.M."/>
            <person name="Lindquist E.A."/>
            <person name="Yee Ngan C."/>
            <person name="Ohm R.A."/>
            <person name="Salamov A.A."/>
            <person name="Grigoriev I.V."/>
            <person name="Spatafora J.W."/>
            <person name="Berbee M.L."/>
        </authorList>
    </citation>
    <scope>NUCLEOTIDE SEQUENCE [LARGE SCALE GENOMIC DNA]</scope>
    <source>
        <strain evidence="18 19">NRRL 28638</strain>
    </source>
</reference>
<dbReference type="PROSITE" id="PS51195">
    <property type="entry name" value="Q_MOTIF"/>
    <property type="match status" value="1"/>
</dbReference>
<feature type="region of interest" description="Disordered" evidence="14">
    <location>
        <begin position="630"/>
        <end position="696"/>
    </location>
</feature>
<sequence>MTAVPNYAGQWNKFEPRLRDEILEAIDYMGFEKMTPVQAATIPQFLGNRDVIVEAVTGSGKTLAFVIPIIEKLMRLEANKSENGIRAIVISPTRELAQQIFNVFETVLNAFRKQEEEDEISDTEGNNDANNNLEKSENEENEEEEPPLKSMLLVGGTNSLADDIKEFKTSKPHIIIGTPGRLEDMLVRRKLLPVKQLEVLVLDEADRLLEMGFQSTLTSIISILPKQRRTGLFSATMTEDLNELVRMGLRNPVKVMVKVGSKVNQDEQKIPTTLKIQYLVCRPDQKLIQLVRMITRETFQKYILYFNTCACVEHFYKILNSIEELKDIEIVSLHGRMDVKKRSATFKKYTTLPDWQRSLLITTDVASRGLDLPDVDKVIQFDAPQDPKAFVHRCGRTARAGKSGFATLFLSPGNEELYPEFMSRRKIPMSEIDYFPPEDNQSGKFAWSDEDKESNELIDRLYQEVFKDRDFVDKGVRAYVSFIKSYTNHLASYIFQVKEFDFSSAAKGYLLLQLPRMPELKDLNIEFEPVDIDFDSIPYTNPVREEQRLKALELKKSQPKPEHKQKVKKEMYDSWSKKKLLLERKISRREEKEKKRQQYYQENTVDGIFIDPKTRPKSLVDLKAHLNEKNAKKSKDKRGLQSIIQDGQQKTKAENNSSDDDSDDSSDDEAMKDWEEFKRKKKQKGAKAKKTRYADL</sequence>
<dbReference type="OrthoDB" id="7396459at2759"/>
<keyword evidence="6 12" id="KW-0347">Helicase</keyword>
<dbReference type="STRING" id="796925.A0A137PGB6"/>
<comment type="catalytic activity">
    <reaction evidence="13">
        <text>ATP + H2O = ADP + phosphate + H(+)</text>
        <dbReference type="Rhea" id="RHEA:13065"/>
        <dbReference type="ChEBI" id="CHEBI:15377"/>
        <dbReference type="ChEBI" id="CHEBI:15378"/>
        <dbReference type="ChEBI" id="CHEBI:30616"/>
        <dbReference type="ChEBI" id="CHEBI:43474"/>
        <dbReference type="ChEBI" id="CHEBI:456216"/>
        <dbReference type="EC" id="3.6.4.13"/>
    </reaction>
</comment>
<feature type="compositionally biased region" description="Basic residues" evidence="14">
    <location>
        <begin position="679"/>
        <end position="696"/>
    </location>
</feature>
<evidence type="ECO:0000256" key="6">
    <source>
        <dbReference type="ARBA" id="ARBA00022806"/>
    </source>
</evidence>
<dbReference type="EMBL" id="KQ964428">
    <property type="protein sequence ID" value="KXN74028.1"/>
    <property type="molecule type" value="Genomic_DNA"/>
</dbReference>
<dbReference type="GO" id="GO:0016887">
    <property type="term" value="F:ATP hydrolysis activity"/>
    <property type="evidence" value="ECO:0007669"/>
    <property type="project" value="RHEA"/>
</dbReference>
<evidence type="ECO:0000256" key="3">
    <source>
        <dbReference type="ARBA" id="ARBA00022552"/>
    </source>
</evidence>
<dbReference type="GO" id="GO:0030687">
    <property type="term" value="C:preribosome, large subunit precursor"/>
    <property type="evidence" value="ECO:0007669"/>
    <property type="project" value="EnsemblFungi"/>
</dbReference>
<dbReference type="PROSITE" id="PS00039">
    <property type="entry name" value="DEAD_ATP_HELICASE"/>
    <property type="match status" value="1"/>
</dbReference>
<proteinExistence type="inferred from homology"/>
<accession>A0A137PGB6</accession>
<dbReference type="AlphaFoldDB" id="A0A137PGB6"/>
<dbReference type="PANTHER" id="PTHR24031">
    <property type="entry name" value="RNA HELICASE"/>
    <property type="match status" value="1"/>
</dbReference>
<evidence type="ECO:0000256" key="8">
    <source>
        <dbReference type="ARBA" id="ARBA00022884"/>
    </source>
</evidence>
<comment type="subcellular location">
    <subcellularLocation>
        <location evidence="1">Nucleus</location>
        <location evidence="1">Nucleolus</location>
    </subcellularLocation>
</comment>
<dbReference type="InterPro" id="IPR056330">
    <property type="entry name" value="CTT_SPB4"/>
</dbReference>
<dbReference type="CDD" id="cd18787">
    <property type="entry name" value="SF2_C_DEAD"/>
    <property type="match status" value="1"/>
</dbReference>
<dbReference type="InterPro" id="IPR025313">
    <property type="entry name" value="SPB4-like_CTE"/>
</dbReference>
<evidence type="ECO:0000256" key="12">
    <source>
        <dbReference type="RuleBase" id="RU000492"/>
    </source>
</evidence>
<evidence type="ECO:0000256" key="7">
    <source>
        <dbReference type="ARBA" id="ARBA00022840"/>
    </source>
</evidence>
<feature type="compositionally biased region" description="Basic and acidic residues" evidence="14">
    <location>
        <begin position="669"/>
        <end position="678"/>
    </location>
</feature>
<keyword evidence="2" id="KW-0690">Ribosome biogenesis</keyword>
<keyword evidence="5 12" id="KW-0378">Hydrolase</keyword>
<dbReference type="PROSITE" id="PS51192">
    <property type="entry name" value="HELICASE_ATP_BIND_1"/>
    <property type="match status" value="1"/>
</dbReference>
<dbReference type="GO" id="GO:1902626">
    <property type="term" value="P:assembly of large subunit precursor of preribosome"/>
    <property type="evidence" value="ECO:0007669"/>
    <property type="project" value="EnsemblFungi"/>
</dbReference>
<dbReference type="OMA" id="AYKEHEC"/>
<evidence type="ECO:0000259" key="17">
    <source>
        <dbReference type="PROSITE" id="PS51195"/>
    </source>
</evidence>
<dbReference type="InterPro" id="IPR014001">
    <property type="entry name" value="Helicase_ATP-bd"/>
</dbReference>
<evidence type="ECO:0000259" key="15">
    <source>
        <dbReference type="PROSITE" id="PS51192"/>
    </source>
</evidence>
<keyword evidence="3" id="KW-0698">rRNA processing</keyword>
<evidence type="ECO:0000259" key="16">
    <source>
        <dbReference type="PROSITE" id="PS51194"/>
    </source>
</evidence>
<evidence type="ECO:0000313" key="19">
    <source>
        <dbReference type="Proteomes" id="UP000070444"/>
    </source>
</evidence>
<feature type="compositionally biased region" description="Acidic residues" evidence="14">
    <location>
        <begin position="657"/>
        <end position="668"/>
    </location>
</feature>
<feature type="short sequence motif" description="Q motif" evidence="11">
    <location>
        <begin position="11"/>
        <end position="39"/>
    </location>
</feature>
<dbReference type="EC" id="3.6.4.13" evidence="13"/>
<dbReference type="GO" id="GO:0005654">
    <property type="term" value="C:nucleoplasm"/>
    <property type="evidence" value="ECO:0007669"/>
    <property type="project" value="EnsemblFungi"/>
</dbReference>
<feature type="region of interest" description="Disordered" evidence="14">
    <location>
        <begin position="115"/>
        <end position="150"/>
    </location>
</feature>
<dbReference type="InterPro" id="IPR027417">
    <property type="entry name" value="P-loop_NTPase"/>
</dbReference>
<comment type="similarity">
    <text evidence="10">Belongs to the DEAD box helicase family. DDX55/SPB4 subfamily.</text>
</comment>
<organism evidence="18 19">
    <name type="scientific">Conidiobolus coronatus (strain ATCC 28846 / CBS 209.66 / NRRL 28638)</name>
    <name type="common">Delacroixia coronata</name>
    <dbReference type="NCBI Taxonomy" id="796925"/>
    <lineage>
        <taxon>Eukaryota</taxon>
        <taxon>Fungi</taxon>
        <taxon>Fungi incertae sedis</taxon>
        <taxon>Zoopagomycota</taxon>
        <taxon>Entomophthoromycotina</taxon>
        <taxon>Entomophthoromycetes</taxon>
        <taxon>Entomophthorales</taxon>
        <taxon>Ancylistaceae</taxon>
        <taxon>Conidiobolus</taxon>
    </lineage>
</organism>
<dbReference type="CDD" id="cd17960">
    <property type="entry name" value="DEADc_DDX55"/>
    <property type="match status" value="1"/>
</dbReference>
<dbReference type="SMART" id="SM00487">
    <property type="entry name" value="DEXDc"/>
    <property type="match status" value="1"/>
</dbReference>
<dbReference type="GO" id="GO:0005524">
    <property type="term" value="F:ATP binding"/>
    <property type="evidence" value="ECO:0007669"/>
    <property type="project" value="UniProtKB-UniRule"/>
</dbReference>
<dbReference type="Pfam" id="PF00270">
    <property type="entry name" value="DEAD"/>
    <property type="match status" value="2"/>
</dbReference>
<dbReference type="InterPro" id="IPR014014">
    <property type="entry name" value="RNA_helicase_DEAD_Q_motif"/>
</dbReference>
<feature type="domain" description="Helicase C-terminal" evidence="16">
    <location>
        <begin position="286"/>
        <end position="443"/>
    </location>
</feature>
<evidence type="ECO:0000256" key="14">
    <source>
        <dbReference type="SAM" id="MobiDB-lite"/>
    </source>
</evidence>
<keyword evidence="8 13" id="KW-0694">RNA-binding</keyword>
<evidence type="ECO:0000313" key="18">
    <source>
        <dbReference type="EMBL" id="KXN74028.1"/>
    </source>
</evidence>
<dbReference type="Pfam" id="PF13959">
    <property type="entry name" value="CTE_SPB4"/>
    <property type="match status" value="1"/>
</dbReference>
<feature type="domain" description="Helicase ATP-binding" evidence="15">
    <location>
        <begin position="42"/>
        <end position="255"/>
    </location>
</feature>
<feature type="domain" description="DEAD-box RNA helicase Q" evidence="17">
    <location>
        <begin position="11"/>
        <end position="39"/>
    </location>
</feature>
<keyword evidence="4 12" id="KW-0547">Nucleotide-binding</keyword>
<feature type="compositionally biased region" description="Polar residues" evidence="14">
    <location>
        <begin position="642"/>
        <end position="656"/>
    </location>
</feature>
<evidence type="ECO:0000256" key="1">
    <source>
        <dbReference type="ARBA" id="ARBA00004604"/>
    </source>
</evidence>
<protein>
    <recommendedName>
        <fullName evidence="13">ATP-dependent RNA helicase</fullName>
        <ecNumber evidence="13">3.6.4.13</ecNumber>
    </recommendedName>
</protein>
<dbReference type="Proteomes" id="UP000070444">
    <property type="component" value="Unassembled WGS sequence"/>
</dbReference>
<dbReference type="Gene3D" id="3.40.50.300">
    <property type="entry name" value="P-loop containing nucleotide triphosphate hydrolases"/>
    <property type="match status" value="2"/>
</dbReference>
<comment type="domain">
    <text evidence="13">The Q motif is unique to and characteristic of the DEAD box family of RNA helicases and controls ATP binding and hydrolysis.</text>
</comment>
<keyword evidence="9" id="KW-0175">Coiled coil</keyword>
<dbReference type="SMART" id="SM01178">
    <property type="entry name" value="DUF4217"/>
    <property type="match status" value="1"/>
</dbReference>
<evidence type="ECO:0000256" key="4">
    <source>
        <dbReference type="ARBA" id="ARBA00022741"/>
    </source>
</evidence>
<dbReference type="Pfam" id="PF00271">
    <property type="entry name" value="Helicase_C"/>
    <property type="match status" value="1"/>
</dbReference>
<dbReference type="SUPFAM" id="SSF52540">
    <property type="entry name" value="P-loop containing nucleoside triphosphate hydrolases"/>
    <property type="match status" value="2"/>
</dbReference>
<dbReference type="Pfam" id="PF23681">
    <property type="entry name" value="CTT_SPB4"/>
    <property type="match status" value="1"/>
</dbReference>
<evidence type="ECO:0000256" key="5">
    <source>
        <dbReference type="ARBA" id="ARBA00022801"/>
    </source>
</evidence>
<dbReference type="InterPro" id="IPR011545">
    <property type="entry name" value="DEAD/DEAH_box_helicase_dom"/>
</dbReference>
<dbReference type="SMART" id="SM00490">
    <property type="entry name" value="HELICc"/>
    <property type="match status" value="1"/>
</dbReference>
<name>A0A137PGB6_CONC2</name>
<keyword evidence="19" id="KW-1185">Reference proteome</keyword>
<evidence type="ECO:0000256" key="9">
    <source>
        <dbReference type="ARBA" id="ARBA00023054"/>
    </source>
</evidence>
<dbReference type="GO" id="GO:0003724">
    <property type="term" value="F:RNA helicase activity"/>
    <property type="evidence" value="ECO:0007669"/>
    <property type="project" value="UniProtKB-EC"/>
</dbReference>
<dbReference type="GO" id="GO:0000470">
    <property type="term" value="P:maturation of LSU-rRNA"/>
    <property type="evidence" value="ECO:0007669"/>
    <property type="project" value="EnsemblFungi"/>
</dbReference>
<keyword evidence="7 12" id="KW-0067">ATP-binding</keyword>
<feature type="compositionally biased region" description="Basic and acidic residues" evidence="14">
    <location>
        <begin position="630"/>
        <end position="639"/>
    </location>
</feature>
<gene>
    <name evidence="18" type="ORF">CONCODRAFT_15070</name>
</gene>
<dbReference type="GO" id="GO:0030686">
    <property type="term" value="C:90S preribosome"/>
    <property type="evidence" value="ECO:0007669"/>
    <property type="project" value="EnsemblFungi"/>
</dbReference>
<evidence type="ECO:0000256" key="13">
    <source>
        <dbReference type="RuleBase" id="RU365068"/>
    </source>
</evidence>
<evidence type="ECO:0000256" key="11">
    <source>
        <dbReference type="PROSITE-ProRule" id="PRU00552"/>
    </source>
</evidence>
<dbReference type="PROSITE" id="PS51194">
    <property type="entry name" value="HELICASE_CTER"/>
    <property type="match status" value="1"/>
</dbReference>
<evidence type="ECO:0000256" key="10">
    <source>
        <dbReference type="ARBA" id="ARBA00038002"/>
    </source>
</evidence>